<dbReference type="AlphaFoldDB" id="A0A268A7D6"/>
<accession>A0A268A7D6</accession>
<protein>
    <submittedName>
        <fullName evidence="1">Uncharacterized protein</fullName>
    </submittedName>
</protein>
<dbReference type="EMBL" id="NPBV01000027">
    <property type="protein sequence ID" value="PAD20033.1"/>
    <property type="molecule type" value="Genomic_DNA"/>
</dbReference>
<gene>
    <name evidence="1" type="ORF">CHH64_16510</name>
</gene>
<name>A0A268A7D6_9BACI</name>
<sequence length="76" mass="8784">MRKTFFSHAGPANYIKRNSDRCPHVTMDKCRSGKSFIKPAVNQNCQQETAKGEKQKHFQKNISLPIGFLFSVHEWC</sequence>
<dbReference type="Proteomes" id="UP000216013">
    <property type="component" value="Unassembled WGS sequence"/>
</dbReference>
<evidence type="ECO:0000313" key="2">
    <source>
        <dbReference type="Proteomes" id="UP000216013"/>
    </source>
</evidence>
<organism evidence="1 2">
    <name type="scientific">Terribacillus saccharophilus</name>
    <dbReference type="NCBI Taxonomy" id="361277"/>
    <lineage>
        <taxon>Bacteria</taxon>
        <taxon>Bacillati</taxon>
        <taxon>Bacillota</taxon>
        <taxon>Bacilli</taxon>
        <taxon>Bacillales</taxon>
        <taxon>Bacillaceae</taxon>
        <taxon>Terribacillus</taxon>
    </lineage>
</organism>
<evidence type="ECO:0000313" key="1">
    <source>
        <dbReference type="EMBL" id="PAD20033.1"/>
    </source>
</evidence>
<comment type="caution">
    <text evidence="1">The sequence shown here is derived from an EMBL/GenBank/DDBJ whole genome shotgun (WGS) entry which is preliminary data.</text>
</comment>
<proteinExistence type="predicted"/>
<reference evidence="1 2" key="1">
    <citation type="submission" date="2017-07" db="EMBL/GenBank/DDBJ databases">
        <title>Isolation and whole genome analysis of endospore-forming bacteria from heroin.</title>
        <authorList>
            <person name="Kalinowski J."/>
            <person name="Ahrens B."/>
            <person name="Al-Dilaimi A."/>
            <person name="Winkler A."/>
            <person name="Wibberg D."/>
            <person name="Schleenbecker U."/>
            <person name="Ruckert C."/>
            <person name="Wolfel R."/>
            <person name="Grass G."/>
        </authorList>
    </citation>
    <scope>NUCLEOTIDE SEQUENCE [LARGE SCALE GENOMIC DNA]</scope>
    <source>
        <strain evidence="1 2">7528</strain>
    </source>
</reference>